<gene>
    <name evidence="1" type="ORF">CEXT_674961</name>
</gene>
<dbReference type="EMBL" id="BPLR01008822">
    <property type="protein sequence ID" value="GIY27475.1"/>
    <property type="molecule type" value="Genomic_DNA"/>
</dbReference>
<keyword evidence="2" id="KW-1185">Reference proteome</keyword>
<dbReference type="Proteomes" id="UP001054945">
    <property type="component" value="Unassembled WGS sequence"/>
</dbReference>
<proteinExistence type="predicted"/>
<evidence type="ECO:0000313" key="1">
    <source>
        <dbReference type="EMBL" id="GIY27475.1"/>
    </source>
</evidence>
<accession>A0AAV4S1B2</accession>
<organism evidence="1 2">
    <name type="scientific">Caerostris extrusa</name>
    <name type="common">Bark spider</name>
    <name type="synonym">Caerostris bankana</name>
    <dbReference type="NCBI Taxonomy" id="172846"/>
    <lineage>
        <taxon>Eukaryota</taxon>
        <taxon>Metazoa</taxon>
        <taxon>Ecdysozoa</taxon>
        <taxon>Arthropoda</taxon>
        <taxon>Chelicerata</taxon>
        <taxon>Arachnida</taxon>
        <taxon>Araneae</taxon>
        <taxon>Araneomorphae</taxon>
        <taxon>Entelegynae</taxon>
        <taxon>Araneoidea</taxon>
        <taxon>Araneidae</taxon>
        <taxon>Caerostris</taxon>
    </lineage>
</organism>
<evidence type="ECO:0000313" key="2">
    <source>
        <dbReference type="Proteomes" id="UP001054945"/>
    </source>
</evidence>
<protein>
    <submittedName>
        <fullName evidence="1">Uncharacterized protein</fullName>
    </submittedName>
</protein>
<name>A0AAV4S1B2_CAEEX</name>
<sequence length="97" mass="11102">MFAIINENMRTQFLVRFFSNLISNSNNSIVNKVLSNQTSIHLKMIPNSENNPSVCSVMSRTISQNNQGRTSEHFGRQWKAKRFLPCADVTEGRLQLN</sequence>
<reference evidence="1 2" key="1">
    <citation type="submission" date="2021-06" db="EMBL/GenBank/DDBJ databases">
        <title>Caerostris extrusa draft genome.</title>
        <authorList>
            <person name="Kono N."/>
            <person name="Arakawa K."/>
        </authorList>
    </citation>
    <scope>NUCLEOTIDE SEQUENCE [LARGE SCALE GENOMIC DNA]</scope>
</reference>
<comment type="caution">
    <text evidence="1">The sequence shown here is derived from an EMBL/GenBank/DDBJ whole genome shotgun (WGS) entry which is preliminary data.</text>
</comment>
<dbReference type="AlphaFoldDB" id="A0AAV4S1B2"/>